<dbReference type="Proteomes" id="UP000198287">
    <property type="component" value="Unassembled WGS sequence"/>
</dbReference>
<dbReference type="InterPro" id="IPR001152">
    <property type="entry name" value="Beta-thymosin"/>
</dbReference>
<dbReference type="PANTHER" id="PTHR20940:SF1">
    <property type="entry name" value="CIBOULOT, ISOFORM A"/>
    <property type="match status" value="1"/>
</dbReference>
<evidence type="ECO:0000256" key="2">
    <source>
        <dbReference type="ARBA" id="ARBA00009511"/>
    </source>
</evidence>
<comment type="caution">
    <text evidence="6">The sequence shown here is derived from an EMBL/GenBank/DDBJ whole genome shotgun (WGS) entry which is preliminary data.</text>
</comment>
<comment type="subcellular location">
    <subcellularLocation>
        <location evidence="1">Cytoplasm</location>
        <location evidence="1">Cytoskeleton</location>
    </subcellularLocation>
</comment>
<feature type="region of interest" description="Disordered" evidence="5">
    <location>
        <begin position="230"/>
        <end position="258"/>
    </location>
</feature>
<accession>A0A226DJA7</accession>
<protein>
    <submittedName>
        <fullName evidence="6">Thymosin beta-11</fullName>
    </submittedName>
</protein>
<comment type="similarity">
    <text evidence="2">Belongs to the thymosin beta family.</text>
</comment>
<feature type="region of interest" description="Disordered" evidence="5">
    <location>
        <begin position="121"/>
        <end position="142"/>
    </location>
</feature>
<evidence type="ECO:0000256" key="1">
    <source>
        <dbReference type="ARBA" id="ARBA00004245"/>
    </source>
</evidence>
<feature type="compositionally biased region" description="Basic and acidic residues" evidence="5">
    <location>
        <begin position="230"/>
        <end position="242"/>
    </location>
</feature>
<dbReference type="PANTHER" id="PTHR20940">
    <property type="entry name" value="TETRA THYMOSIN"/>
    <property type="match status" value="1"/>
</dbReference>
<evidence type="ECO:0000256" key="3">
    <source>
        <dbReference type="ARBA" id="ARBA00022490"/>
    </source>
</evidence>
<evidence type="ECO:0000313" key="6">
    <source>
        <dbReference type="EMBL" id="OXA45605.1"/>
    </source>
</evidence>
<keyword evidence="4" id="KW-0206">Cytoskeleton</keyword>
<evidence type="ECO:0000256" key="5">
    <source>
        <dbReference type="SAM" id="MobiDB-lite"/>
    </source>
</evidence>
<dbReference type="GO" id="GO:0005856">
    <property type="term" value="C:cytoskeleton"/>
    <property type="evidence" value="ECO:0007669"/>
    <property type="project" value="UniProtKB-SubCell"/>
</dbReference>
<dbReference type="Gene3D" id="1.20.5.520">
    <property type="entry name" value="Single helix bin"/>
    <property type="match status" value="4"/>
</dbReference>
<evidence type="ECO:0000256" key="4">
    <source>
        <dbReference type="ARBA" id="ARBA00023212"/>
    </source>
</evidence>
<keyword evidence="3" id="KW-0963">Cytoplasm</keyword>
<dbReference type="GO" id="GO:0003785">
    <property type="term" value="F:actin monomer binding"/>
    <property type="evidence" value="ECO:0007669"/>
    <property type="project" value="InterPro"/>
</dbReference>
<dbReference type="GO" id="GO:0007015">
    <property type="term" value="P:actin filament organization"/>
    <property type="evidence" value="ECO:0007669"/>
    <property type="project" value="InterPro"/>
</dbReference>
<evidence type="ECO:0000313" key="7">
    <source>
        <dbReference type="Proteomes" id="UP000198287"/>
    </source>
</evidence>
<dbReference type="FunFam" id="1.20.5.520:FF:000001">
    <property type="entry name" value="Thymosin beta"/>
    <property type="match status" value="2"/>
</dbReference>
<dbReference type="OMA" id="CLKHAET"/>
<organism evidence="6 7">
    <name type="scientific">Folsomia candida</name>
    <name type="common">Springtail</name>
    <dbReference type="NCBI Taxonomy" id="158441"/>
    <lineage>
        <taxon>Eukaryota</taxon>
        <taxon>Metazoa</taxon>
        <taxon>Ecdysozoa</taxon>
        <taxon>Arthropoda</taxon>
        <taxon>Hexapoda</taxon>
        <taxon>Collembola</taxon>
        <taxon>Entomobryomorpha</taxon>
        <taxon>Isotomoidea</taxon>
        <taxon>Isotomidae</taxon>
        <taxon>Proisotominae</taxon>
        <taxon>Folsomia</taxon>
    </lineage>
</organism>
<dbReference type="InterPro" id="IPR038386">
    <property type="entry name" value="Beta-thymosin_sf"/>
</dbReference>
<name>A0A226DJA7_FOLCA</name>
<dbReference type="AlphaFoldDB" id="A0A226DJA7"/>
<dbReference type="GO" id="GO:0005829">
    <property type="term" value="C:cytosol"/>
    <property type="evidence" value="ECO:0007669"/>
    <property type="project" value="TreeGrafter"/>
</dbReference>
<sequence>MRRKASKETPTTTTKISSIAFSSSPSVRPSVCSLHHDRYLLSSRLFSLGKFLQISENLHQQGKTDSFSTRTVPRLWNARVGGMFKNETTSTMADTPTLENLPKVDADLKSELEKFKPELMKKASTQEKNPLPSAEDVKQERRHSELIHGVEHFDKEHCLKHAETSEKLILPNAQDVAAEKTQQALLKGVEGFDTNNLKPTETQEKVVLPDNEVIQTEKVQQNLLEGIESFDSKKLKHTETQEKNPLPTKEVIDQEKSV</sequence>
<dbReference type="Pfam" id="PF01290">
    <property type="entry name" value="Thymosin"/>
    <property type="match status" value="4"/>
</dbReference>
<gene>
    <name evidence="6" type="ORF">Fcan01_19537</name>
</gene>
<dbReference type="OrthoDB" id="2151618at2759"/>
<reference evidence="6 7" key="1">
    <citation type="submission" date="2015-12" db="EMBL/GenBank/DDBJ databases">
        <title>The genome of Folsomia candida.</title>
        <authorList>
            <person name="Faddeeva A."/>
            <person name="Derks M.F."/>
            <person name="Anvar Y."/>
            <person name="Smit S."/>
            <person name="Van Straalen N."/>
            <person name="Roelofs D."/>
        </authorList>
    </citation>
    <scope>NUCLEOTIDE SEQUENCE [LARGE SCALE GENOMIC DNA]</scope>
    <source>
        <strain evidence="6 7">VU population</strain>
        <tissue evidence="6">Whole body</tissue>
    </source>
</reference>
<dbReference type="SMART" id="SM00152">
    <property type="entry name" value="THY"/>
    <property type="match status" value="4"/>
</dbReference>
<proteinExistence type="inferred from homology"/>
<dbReference type="EMBL" id="LNIX01000017">
    <property type="protein sequence ID" value="OXA45605.1"/>
    <property type="molecule type" value="Genomic_DNA"/>
</dbReference>
<keyword evidence="7" id="KW-1185">Reference proteome</keyword>